<comment type="caution">
    <text evidence="2">The sequence shown here is derived from an EMBL/GenBank/DDBJ whole genome shotgun (WGS) entry which is preliminary data.</text>
</comment>
<feature type="region of interest" description="Disordered" evidence="1">
    <location>
        <begin position="1"/>
        <end position="61"/>
    </location>
</feature>
<accession>A0A2T0Q5B3</accession>
<organism evidence="2 3">
    <name type="scientific">Allonocardiopsis opalescens</name>
    <dbReference type="NCBI Taxonomy" id="1144618"/>
    <lineage>
        <taxon>Bacteria</taxon>
        <taxon>Bacillati</taxon>
        <taxon>Actinomycetota</taxon>
        <taxon>Actinomycetes</taxon>
        <taxon>Streptosporangiales</taxon>
        <taxon>Allonocardiopsis</taxon>
    </lineage>
</organism>
<dbReference type="EMBL" id="PVZC01000004">
    <property type="protein sequence ID" value="PRX98986.1"/>
    <property type="molecule type" value="Genomic_DNA"/>
</dbReference>
<sequence>MGGIEMARVPTVGQPTADEASRGRMHRWSPSPDATINTGSPGSIGAPGAGRGRPLRRVTRGESARVRISGFHGRALPAHPSETIAADVTATPVSGRAAKGAETEGAAA</sequence>
<evidence type="ECO:0000313" key="2">
    <source>
        <dbReference type="EMBL" id="PRX98986.1"/>
    </source>
</evidence>
<name>A0A2T0Q5B3_9ACTN</name>
<evidence type="ECO:0000256" key="1">
    <source>
        <dbReference type="SAM" id="MobiDB-lite"/>
    </source>
</evidence>
<keyword evidence="3" id="KW-1185">Reference proteome</keyword>
<reference evidence="2 3" key="1">
    <citation type="submission" date="2018-03" db="EMBL/GenBank/DDBJ databases">
        <title>Genomic Encyclopedia of Archaeal and Bacterial Type Strains, Phase II (KMG-II): from individual species to whole genera.</title>
        <authorList>
            <person name="Goeker M."/>
        </authorList>
    </citation>
    <scope>NUCLEOTIDE SEQUENCE [LARGE SCALE GENOMIC DNA]</scope>
    <source>
        <strain evidence="2 3">DSM 45601</strain>
    </source>
</reference>
<dbReference type="AlphaFoldDB" id="A0A2T0Q5B3"/>
<dbReference type="Proteomes" id="UP000237846">
    <property type="component" value="Unassembled WGS sequence"/>
</dbReference>
<proteinExistence type="predicted"/>
<evidence type="ECO:0000313" key="3">
    <source>
        <dbReference type="Proteomes" id="UP000237846"/>
    </source>
</evidence>
<gene>
    <name evidence="2" type="ORF">CLV72_104566</name>
</gene>
<protein>
    <submittedName>
        <fullName evidence="2">Uncharacterized protein</fullName>
    </submittedName>
</protein>